<accession>A0A1M6HGS9</accession>
<dbReference type="SUPFAM" id="SSF53383">
    <property type="entry name" value="PLP-dependent transferases"/>
    <property type="match status" value="1"/>
</dbReference>
<dbReference type="GO" id="GO:0008483">
    <property type="term" value="F:transaminase activity"/>
    <property type="evidence" value="ECO:0007669"/>
    <property type="project" value="UniProtKB-KW"/>
</dbReference>
<dbReference type="OrthoDB" id="9801834at2"/>
<proteinExistence type="predicted"/>
<keyword evidence="1" id="KW-0032">Aminotransferase</keyword>
<dbReference type="InterPro" id="IPR015424">
    <property type="entry name" value="PyrdxlP-dep_Trfase"/>
</dbReference>
<keyword evidence="2" id="KW-1185">Reference proteome</keyword>
<dbReference type="InterPro" id="IPR015422">
    <property type="entry name" value="PyrdxlP-dep_Trfase_small"/>
</dbReference>
<dbReference type="RefSeq" id="WP_073134188.1">
    <property type="nucleotide sequence ID" value="NZ_FQZF01000010.1"/>
</dbReference>
<dbReference type="AlphaFoldDB" id="A0A1M6HGS9"/>
<dbReference type="EMBL" id="FQZF01000010">
    <property type="protein sequence ID" value="SHJ21426.1"/>
    <property type="molecule type" value="Genomic_DNA"/>
</dbReference>
<gene>
    <name evidence="1" type="ORF">SAMN02745194_02001</name>
</gene>
<sequence>MALHGLRDARGVTEIRNLGLLDAIEFGPEAGGGPARAQAIAAHCFKVGVLIRATGDSLVLSPPLGISAEQIGQIMDAVRQGAAKA</sequence>
<name>A0A1M6HGS9_9PROT</name>
<evidence type="ECO:0000313" key="2">
    <source>
        <dbReference type="Proteomes" id="UP000184387"/>
    </source>
</evidence>
<dbReference type="Proteomes" id="UP000184387">
    <property type="component" value="Unassembled WGS sequence"/>
</dbReference>
<protein>
    <submittedName>
        <fullName evidence="1">Aminotransferase class-III</fullName>
    </submittedName>
</protein>
<keyword evidence="1" id="KW-0808">Transferase</keyword>
<evidence type="ECO:0000313" key="1">
    <source>
        <dbReference type="EMBL" id="SHJ21426.1"/>
    </source>
</evidence>
<reference evidence="1 2" key="1">
    <citation type="submission" date="2016-11" db="EMBL/GenBank/DDBJ databases">
        <authorList>
            <person name="Jaros S."/>
            <person name="Januszkiewicz K."/>
            <person name="Wedrychowicz H."/>
        </authorList>
    </citation>
    <scope>NUCLEOTIDE SEQUENCE [LARGE SCALE GENOMIC DNA]</scope>
    <source>
        <strain evidence="1 2">DSM 14916</strain>
    </source>
</reference>
<organism evidence="1 2">
    <name type="scientific">Muricoccus roseus</name>
    <dbReference type="NCBI Taxonomy" id="198092"/>
    <lineage>
        <taxon>Bacteria</taxon>
        <taxon>Pseudomonadati</taxon>
        <taxon>Pseudomonadota</taxon>
        <taxon>Alphaproteobacteria</taxon>
        <taxon>Acetobacterales</taxon>
        <taxon>Roseomonadaceae</taxon>
        <taxon>Muricoccus</taxon>
    </lineage>
</organism>
<dbReference type="STRING" id="198092.SAMN02745194_02001"/>
<dbReference type="Gene3D" id="3.90.1150.10">
    <property type="entry name" value="Aspartate Aminotransferase, domain 1"/>
    <property type="match status" value="1"/>
</dbReference>